<dbReference type="InterPro" id="IPR003679">
    <property type="entry name" value="Amioglycoside_AcTrfase"/>
</dbReference>
<evidence type="ECO:0000256" key="3">
    <source>
        <dbReference type="ARBA" id="ARBA00022679"/>
    </source>
</evidence>
<keyword evidence="5" id="KW-0046">Antibiotic resistance</keyword>
<gene>
    <name evidence="6" type="ORF">GCL60_10110</name>
</gene>
<dbReference type="EMBL" id="WFLM01000003">
    <property type="protein sequence ID" value="KAB8039197.1"/>
    <property type="molecule type" value="Genomic_DNA"/>
</dbReference>
<dbReference type="PANTHER" id="PTHR11104:SF0">
    <property type="entry name" value="SPBETA PROPHAGE-DERIVED AMINOGLYCOSIDE N(3')-ACETYLTRANSFERASE-LIKE PROTEIN YOKD"/>
    <property type="match status" value="1"/>
</dbReference>
<dbReference type="Proteomes" id="UP000437748">
    <property type="component" value="Unassembled WGS sequence"/>
</dbReference>
<protein>
    <recommendedName>
        <fullName evidence="2 5">Aminoglycoside N(3)-acetyltransferase</fullName>
        <ecNumber evidence="5">2.3.1.-</ecNumber>
    </recommendedName>
</protein>
<dbReference type="PANTHER" id="PTHR11104">
    <property type="entry name" value="AMINOGLYCOSIDE N3-ACETYLTRANSFERASE"/>
    <property type="match status" value="1"/>
</dbReference>
<dbReference type="Pfam" id="PF02522">
    <property type="entry name" value="Antibiotic_NAT"/>
    <property type="match status" value="1"/>
</dbReference>
<keyword evidence="4 5" id="KW-0012">Acyltransferase</keyword>
<reference evidence="6 7" key="1">
    <citation type="submission" date="2019-10" db="EMBL/GenBank/DDBJ databases">
        <title>New species of Slilvanegrellaceae.</title>
        <authorList>
            <person name="Pitt A."/>
            <person name="Hahn M.W."/>
        </authorList>
    </citation>
    <scope>NUCLEOTIDE SEQUENCE [LARGE SCALE GENOMIC DNA]</scope>
    <source>
        <strain evidence="6 7">SP-Ram-0.45-NSY-1</strain>
    </source>
</reference>
<keyword evidence="3 5" id="KW-0808">Transferase</keyword>
<comment type="catalytic activity">
    <reaction evidence="5">
        <text>a 2-deoxystreptamine antibiotic + acetyl-CoA = an N(3)-acetyl-2-deoxystreptamine antibiotic + CoA + H(+)</text>
        <dbReference type="Rhea" id="RHEA:12665"/>
        <dbReference type="ChEBI" id="CHEBI:15378"/>
        <dbReference type="ChEBI" id="CHEBI:57287"/>
        <dbReference type="ChEBI" id="CHEBI:57288"/>
        <dbReference type="ChEBI" id="CHEBI:57921"/>
        <dbReference type="ChEBI" id="CHEBI:77452"/>
        <dbReference type="EC" id="2.3.1.81"/>
    </reaction>
</comment>
<comment type="similarity">
    <text evidence="1 5">Belongs to the antibiotic N-acetyltransferase family.</text>
</comment>
<dbReference type="GO" id="GO:0046677">
    <property type="term" value="P:response to antibiotic"/>
    <property type="evidence" value="ECO:0007669"/>
    <property type="project" value="UniProtKB-KW"/>
</dbReference>
<dbReference type="RefSeq" id="WP_153420596.1">
    <property type="nucleotide sequence ID" value="NZ_WFLM01000003.1"/>
</dbReference>
<dbReference type="SUPFAM" id="SSF110710">
    <property type="entry name" value="TTHA0583/YokD-like"/>
    <property type="match status" value="1"/>
</dbReference>
<proteinExistence type="inferred from homology"/>
<accession>A0A6N6VSU9</accession>
<evidence type="ECO:0000256" key="2">
    <source>
        <dbReference type="ARBA" id="ARBA00012882"/>
    </source>
</evidence>
<dbReference type="OrthoDB" id="7330654at2"/>
<evidence type="ECO:0000313" key="6">
    <source>
        <dbReference type="EMBL" id="KAB8039197.1"/>
    </source>
</evidence>
<evidence type="ECO:0000256" key="5">
    <source>
        <dbReference type="RuleBase" id="RU365031"/>
    </source>
</evidence>
<sequence>MGIKKIISNTNLPNTIESLKKDLFHLGVEPEMVLLVHTSLSKIGWINGGAVTLILALQEVLTKEGTLIMPSHSADLSDPKDWTQPAVPEDWWEIIKETMPPFDQTHTPTYEIGVVPEVFRNFRSVVRSYHPTCSFSAWGKKAEKIIEKHSLDHGFGDKSPLNKIFSLNGHILLIGVTHESNTSLHLAEEKCRHYPQEKKGSPIYNEKGEREWKNYKQACYSTEFFNTIGNEFEKKHIFKRGKIGNADSKLINQRELVHFAHQWYDEKINNS</sequence>
<organism evidence="6 7">
    <name type="scientific">Silvanigrella paludirubra</name>
    <dbReference type="NCBI Taxonomy" id="2499159"/>
    <lineage>
        <taxon>Bacteria</taxon>
        <taxon>Pseudomonadati</taxon>
        <taxon>Bdellovibrionota</taxon>
        <taxon>Oligoflexia</taxon>
        <taxon>Silvanigrellales</taxon>
        <taxon>Silvanigrellaceae</taxon>
        <taxon>Silvanigrella</taxon>
    </lineage>
</organism>
<name>A0A6N6VSU9_9BACT</name>
<dbReference type="GO" id="GO:0046353">
    <property type="term" value="F:aminoglycoside 3-N-acetyltransferase activity"/>
    <property type="evidence" value="ECO:0007669"/>
    <property type="project" value="UniProtKB-EC"/>
</dbReference>
<evidence type="ECO:0000256" key="1">
    <source>
        <dbReference type="ARBA" id="ARBA00006383"/>
    </source>
</evidence>
<evidence type="ECO:0000256" key="4">
    <source>
        <dbReference type="ARBA" id="ARBA00023315"/>
    </source>
</evidence>
<dbReference type="EC" id="2.3.1.-" evidence="5"/>
<dbReference type="InterPro" id="IPR028345">
    <property type="entry name" value="Antibiotic_NAT-like"/>
</dbReference>
<evidence type="ECO:0000313" key="7">
    <source>
        <dbReference type="Proteomes" id="UP000437748"/>
    </source>
</evidence>
<keyword evidence="7" id="KW-1185">Reference proteome</keyword>
<dbReference type="AlphaFoldDB" id="A0A6N6VSU9"/>
<comment type="caution">
    <text evidence="6">The sequence shown here is derived from an EMBL/GenBank/DDBJ whole genome shotgun (WGS) entry which is preliminary data.</text>
</comment>